<dbReference type="GO" id="GO:0008616">
    <property type="term" value="P:tRNA queuosine(34) biosynthetic process"/>
    <property type="evidence" value="ECO:0007669"/>
    <property type="project" value="UniProtKB-UniRule"/>
</dbReference>
<dbReference type="PANTHER" id="PTHR30307">
    <property type="entry name" value="S-ADENOSYLMETHIONINE:TRNA RIBOSYLTRANSFERASE-ISOMERASE"/>
    <property type="match status" value="1"/>
</dbReference>
<accession>A0A0G0K761</accession>
<organism evidence="6 7">
    <name type="scientific">Candidatus Woesebacteria bacterium GW2011_GWA1_37_7</name>
    <dbReference type="NCBI Taxonomy" id="1618545"/>
    <lineage>
        <taxon>Bacteria</taxon>
        <taxon>Candidatus Woeseibacteriota</taxon>
    </lineage>
</organism>
<dbReference type="AlphaFoldDB" id="A0A0G0K761"/>
<dbReference type="InterPro" id="IPR036100">
    <property type="entry name" value="QueA_sf"/>
</dbReference>
<reference evidence="6 7" key="1">
    <citation type="journal article" date="2015" name="Nature">
        <title>rRNA introns, odd ribosomes, and small enigmatic genomes across a large radiation of phyla.</title>
        <authorList>
            <person name="Brown C.T."/>
            <person name="Hug L.A."/>
            <person name="Thomas B.C."/>
            <person name="Sharon I."/>
            <person name="Castelle C.J."/>
            <person name="Singh A."/>
            <person name="Wilkins M.J."/>
            <person name="Williams K.H."/>
            <person name="Banfield J.F."/>
        </authorList>
    </citation>
    <scope>NUCLEOTIDE SEQUENCE [LARGE SCALE GENOMIC DNA]</scope>
</reference>
<comment type="similarity">
    <text evidence="5">Belongs to the QueA family.</text>
</comment>
<keyword evidence="2 5" id="KW-0808">Transferase</keyword>
<dbReference type="Proteomes" id="UP000034591">
    <property type="component" value="Unassembled WGS sequence"/>
</dbReference>
<dbReference type="STRING" id="1618545.US53_C0050G0003"/>
<dbReference type="InterPro" id="IPR042118">
    <property type="entry name" value="QueA_dom1"/>
</dbReference>
<proteinExistence type="inferred from homology"/>
<keyword evidence="6" id="KW-0413">Isomerase</keyword>
<comment type="caution">
    <text evidence="6">The sequence shown here is derived from an EMBL/GenBank/DDBJ whole genome shotgun (WGS) entry which is preliminary data.</text>
</comment>
<protein>
    <recommendedName>
        <fullName evidence="5">S-adenosylmethionine:tRNA ribosyltransferase-isomerase</fullName>
        <ecNumber evidence="5">2.4.99.17</ecNumber>
    </recommendedName>
    <alternativeName>
        <fullName evidence="5">Queuosine biosynthesis protein QueA</fullName>
    </alternativeName>
</protein>
<dbReference type="PANTHER" id="PTHR30307:SF0">
    <property type="entry name" value="S-ADENOSYLMETHIONINE:TRNA RIBOSYLTRANSFERASE-ISOMERASE"/>
    <property type="match status" value="1"/>
</dbReference>
<keyword evidence="4 5" id="KW-0671">Queuosine biosynthesis</keyword>
<dbReference type="NCBIfam" id="NF001140">
    <property type="entry name" value="PRK00147.1"/>
    <property type="match status" value="1"/>
</dbReference>
<evidence type="ECO:0000256" key="5">
    <source>
        <dbReference type="HAMAP-Rule" id="MF_00113"/>
    </source>
</evidence>
<dbReference type="EMBL" id="LBTI01000050">
    <property type="protein sequence ID" value="KKQ36471.1"/>
    <property type="molecule type" value="Genomic_DNA"/>
</dbReference>
<dbReference type="PATRIC" id="fig|1618545.3.peg.673"/>
<dbReference type="UniPathway" id="UPA00392"/>
<evidence type="ECO:0000256" key="3">
    <source>
        <dbReference type="ARBA" id="ARBA00022691"/>
    </source>
</evidence>
<evidence type="ECO:0000256" key="2">
    <source>
        <dbReference type="ARBA" id="ARBA00022679"/>
    </source>
</evidence>
<dbReference type="NCBIfam" id="TIGR00113">
    <property type="entry name" value="queA"/>
    <property type="match status" value="1"/>
</dbReference>
<name>A0A0G0K761_9BACT</name>
<gene>
    <name evidence="5" type="primary">queA</name>
    <name evidence="6" type="ORF">US53_C0050G0003</name>
</gene>
<keyword evidence="1 5" id="KW-0963">Cytoplasm</keyword>
<dbReference type="GO" id="GO:0005737">
    <property type="term" value="C:cytoplasm"/>
    <property type="evidence" value="ECO:0007669"/>
    <property type="project" value="UniProtKB-SubCell"/>
</dbReference>
<evidence type="ECO:0000256" key="1">
    <source>
        <dbReference type="ARBA" id="ARBA00022490"/>
    </source>
</evidence>
<dbReference type="GO" id="GO:0051075">
    <property type="term" value="F:S-adenosylmethionine:tRNA ribosyltransferase-isomerase activity"/>
    <property type="evidence" value="ECO:0007669"/>
    <property type="project" value="UniProtKB-EC"/>
</dbReference>
<evidence type="ECO:0000313" key="6">
    <source>
        <dbReference type="EMBL" id="KKQ36471.1"/>
    </source>
</evidence>
<comment type="subunit">
    <text evidence="5">Monomer.</text>
</comment>
<evidence type="ECO:0000313" key="7">
    <source>
        <dbReference type="Proteomes" id="UP000034591"/>
    </source>
</evidence>
<dbReference type="Gene3D" id="3.40.1780.10">
    <property type="entry name" value="QueA-like"/>
    <property type="match status" value="1"/>
</dbReference>
<comment type="subcellular location">
    <subcellularLocation>
        <location evidence="5">Cytoplasm</location>
    </subcellularLocation>
</comment>
<dbReference type="Pfam" id="PF02547">
    <property type="entry name" value="Queuosine_synth"/>
    <property type="match status" value="1"/>
</dbReference>
<keyword evidence="3 5" id="KW-0949">S-adenosyl-L-methionine</keyword>
<comment type="pathway">
    <text evidence="5">tRNA modification; tRNA-queuosine biosynthesis.</text>
</comment>
<evidence type="ECO:0000256" key="4">
    <source>
        <dbReference type="ARBA" id="ARBA00022785"/>
    </source>
</evidence>
<dbReference type="EC" id="2.4.99.17" evidence="5"/>
<dbReference type="SUPFAM" id="SSF111337">
    <property type="entry name" value="QueA-like"/>
    <property type="match status" value="1"/>
</dbReference>
<comment type="function">
    <text evidence="5">Transfers and isomerizes the ribose moiety from AdoMet to the 7-aminomethyl group of 7-deazaguanine (preQ1-tRNA) to give epoxyqueuosine (oQ-tRNA).</text>
</comment>
<sequence length="361" mass="41877">MKLAQFDYELPKELIASYLISPRDHSKLMLIDKQKNKIGHYHFLDLHDLLNKNDVLVFNKTKVFPARLIGRRLSQNMNEVGANIEILLHKKINNNIWEAVYKGHLKANDRISFGKFKAEIIEKTENIVKIRFLTGRNIFGLLQKYGHTPIPPYIKTVADENYLRKSYQTVYAKEIGSIAAPTAGFHFTKSLLQKLKAKGVQMEYLTLHVGLGTFEPIREDDINHHKLYSEYFVLNSRTANRLNKAKLMNRNIVSVGTTTTRVLETCAKFNKKYKSYLLEPRTGYTSIFIYPPYKFKFVDCLITNFHLPKSTLLTLVSAFVSFPNTKDGFTDFNLSLMGKAYRQAIRRMYRFYSFGDSCLIR</sequence>
<dbReference type="InterPro" id="IPR003699">
    <property type="entry name" value="QueA"/>
</dbReference>
<comment type="catalytic activity">
    <reaction evidence="5">
        <text>7-aminomethyl-7-carbaguanosine(34) in tRNA + S-adenosyl-L-methionine = epoxyqueuosine(34) in tRNA + adenine + L-methionine + 2 H(+)</text>
        <dbReference type="Rhea" id="RHEA:32155"/>
        <dbReference type="Rhea" id="RHEA-COMP:10342"/>
        <dbReference type="Rhea" id="RHEA-COMP:18582"/>
        <dbReference type="ChEBI" id="CHEBI:15378"/>
        <dbReference type="ChEBI" id="CHEBI:16708"/>
        <dbReference type="ChEBI" id="CHEBI:57844"/>
        <dbReference type="ChEBI" id="CHEBI:59789"/>
        <dbReference type="ChEBI" id="CHEBI:82833"/>
        <dbReference type="ChEBI" id="CHEBI:194443"/>
        <dbReference type="EC" id="2.4.99.17"/>
    </reaction>
</comment>
<dbReference type="Gene3D" id="2.40.10.240">
    <property type="entry name" value="QueA-like"/>
    <property type="match status" value="1"/>
</dbReference>
<dbReference type="InterPro" id="IPR042119">
    <property type="entry name" value="QueA_dom2"/>
</dbReference>
<dbReference type="HAMAP" id="MF_00113">
    <property type="entry name" value="QueA"/>
    <property type="match status" value="1"/>
</dbReference>